<accession>A0A1X2HZC8</accession>
<keyword evidence="2" id="KW-1185">Reference proteome</keyword>
<dbReference type="EMBL" id="MCGE01000041">
    <property type="protein sequence ID" value="ORZ06018.1"/>
    <property type="molecule type" value="Genomic_DNA"/>
</dbReference>
<sequence length="138" mass="15628">MLKSMAATYKPALQCRHASVLSSSSFPSITSSHTQHDLSQMVTPASAPFTTPSNNAFHPAYIPKKVQARLTINELKQVLSSSKRLFQHLQQEYIDKSLVRTPLELQQLIERLTNEQLKLIESLSSRHPKKKSTRDDNE</sequence>
<proteinExistence type="predicted"/>
<name>A0A1X2HZC8_9FUNG</name>
<evidence type="ECO:0000313" key="1">
    <source>
        <dbReference type="EMBL" id="ORZ06018.1"/>
    </source>
</evidence>
<evidence type="ECO:0000313" key="2">
    <source>
        <dbReference type="Proteomes" id="UP000193560"/>
    </source>
</evidence>
<gene>
    <name evidence="1" type="ORF">BCR42DRAFT_427510</name>
</gene>
<dbReference type="AlphaFoldDB" id="A0A1X2HZC8"/>
<protein>
    <submittedName>
        <fullName evidence="1">Uncharacterized protein</fullName>
    </submittedName>
</protein>
<dbReference type="OrthoDB" id="2225742at2759"/>
<reference evidence="1 2" key="1">
    <citation type="submission" date="2016-07" db="EMBL/GenBank/DDBJ databases">
        <title>Pervasive Adenine N6-methylation of Active Genes in Fungi.</title>
        <authorList>
            <consortium name="DOE Joint Genome Institute"/>
            <person name="Mondo S.J."/>
            <person name="Dannebaum R.O."/>
            <person name="Kuo R.C."/>
            <person name="Labutti K."/>
            <person name="Haridas S."/>
            <person name="Kuo A."/>
            <person name="Salamov A."/>
            <person name="Ahrendt S.R."/>
            <person name="Lipzen A."/>
            <person name="Sullivan W."/>
            <person name="Andreopoulos W.B."/>
            <person name="Clum A."/>
            <person name="Lindquist E."/>
            <person name="Daum C."/>
            <person name="Ramamoorthy G.K."/>
            <person name="Gryganskyi A."/>
            <person name="Culley D."/>
            <person name="Magnuson J.K."/>
            <person name="James T.Y."/>
            <person name="O'Malley M.A."/>
            <person name="Stajich J.E."/>
            <person name="Spatafora J.W."/>
            <person name="Visel A."/>
            <person name="Grigoriev I.V."/>
        </authorList>
    </citation>
    <scope>NUCLEOTIDE SEQUENCE [LARGE SCALE GENOMIC DNA]</scope>
    <source>
        <strain evidence="1 2">NRRL 1336</strain>
    </source>
</reference>
<dbReference type="Proteomes" id="UP000193560">
    <property type="component" value="Unassembled WGS sequence"/>
</dbReference>
<comment type="caution">
    <text evidence="1">The sequence shown here is derived from an EMBL/GenBank/DDBJ whole genome shotgun (WGS) entry which is preliminary data.</text>
</comment>
<organism evidence="1 2">
    <name type="scientific">Absidia repens</name>
    <dbReference type="NCBI Taxonomy" id="90262"/>
    <lineage>
        <taxon>Eukaryota</taxon>
        <taxon>Fungi</taxon>
        <taxon>Fungi incertae sedis</taxon>
        <taxon>Mucoromycota</taxon>
        <taxon>Mucoromycotina</taxon>
        <taxon>Mucoromycetes</taxon>
        <taxon>Mucorales</taxon>
        <taxon>Cunninghamellaceae</taxon>
        <taxon>Absidia</taxon>
    </lineage>
</organism>